<dbReference type="Proteomes" id="UP001597176">
    <property type="component" value="Unassembled WGS sequence"/>
</dbReference>
<proteinExistence type="predicted"/>
<accession>A0ABW3WWK7</accession>
<sequence length="128" mass="13783">MRRSRHTDQEVAFLLKEAESGIPAATICAAAHISIGTFYRWRRRLGGLPPAGIAHLGQVERENAVLRAELARLRQSLLVLAPRHSDHRAEAASQAPCCPEASSAVISGPRYRGGAASVGRYAFVRGAN</sequence>
<protein>
    <submittedName>
        <fullName evidence="1">Transposase</fullName>
    </submittedName>
</protein>
<reference evidence="2" key="1">
    <citation type="journal article" date="2019" name="Int. J. Syst. Evol. Microbiol.">
        <title>The Global Catalogue of Microorganisms (GCM) 10K type strain sequencing project: providing services to taxonomists for standard genome sequencing and annotation.</title>
        <authorList>
            <consortium name="The Broad Institute Genomics Platform"/>
            <consortium name="The Broad Institute Genome Sequencing Center for Infectious Disease"/>
            <person name="Wu L."/>
            <person name="Ma J."/>
        </authorList>
    </citation>
    <scope>NUCLEOTIDE SEQUENCE [LARGE SCALE GENOMIC DNA]</scope>
    <source>
        <strain evidence="2">CCUG 56108</strain>
    </source>
</reference>
<dbReference type="InterPro" id="IPR002514">
    <property type="entry name" value="Transposase_8"/>
</dbReference>
<dbReference type="RefSeq" id="WP_238208036.1">
    <property type="nucleotide sequence ID" value="NZ_JBHTND010000010.1"/>
</dbReference>
<gene>
    <name evidence="1" type="ORF">ACFQ4G_09145</name>
</gene>
<evidence type="ECO:0000313" key="2">
    <source>
        <dbReference type="Proteomes" id="UP001597176"/>
    </source>
</evidence>
<name>A0ABW3WWK7_9HYPH</name>
<dbReference type="SUPFAM" id="SSF46689">
    <property type="entry name" value="Homeodomain-like"/>
    <property type="match status" value="1"/>
</dbReference>
<comment type="caution">
    <text evidence="1">The sequence shown here is derived from an EMBL/GenBank/DDBJ whole genome shotgun (WGS) entry which is preliminary data.</text>
</comment>
<dbReference type="EMBL" id="JBHTND010000010">
    <property type="protein sequence ID" value="MFD1301747.1"/>
    <property type="molecule type" value="Genomic_DNA"/>
</dbReference>
<evidence type="ECO:0000313" key="1">
    <source>
        <dbReference type="EMBL" id="MFD1301747.1"/>
    </source>
</evidence>
<keyword evidence="2" id="KW-1185">Reference proteome</keyword>
<organism evidence="1 2">
    <name type="scientific">Methylobacterium marchantiae</name>
    <dbReference type="NCBI Taxonomy" id="600331"/>
    <lineage>
        <taxon>Bacteria</taxon>
        <taxon>Pseudomonadati</taxon>
        <taxon>Pseudomonadota</taxon>
        <taxon>Alphaproteobacteria</taxon>
        <taxon>Hyphomicrobiales</taxon>
        <taxon>Methylobacteriaceae</taxon>
        <taxon>Methylobacterium</taxon>
    </lineage>
</organism>
<dbReference type="Pfam" id="PF01527">
    <property type="entry name" value="HTH_Tnp_1"/>
    <property type="match status" value="1"/>
</dbReference>
<dbReference type="InterPro" id="IPR009057">
    <property type="entry name" value="Homeodomain-like_sf"/>
</dbReference>